<protein>
    <submittedName>
        <fullName evidence="2">Countin2</fullName>
    </submittedName>
</protein>
<dbReference type="OMA" id="QGPCEQW"/>
<feature type="chain" id="PRO_5003320287" evidence="1">
    <location>
        <begin position="27"/>
        <end position="268"/>
    </location>
</feature>
<dbReference type="RefSeq" id="XP_004358572.1">
    <property type="nucleotide sequence ID" value="XM_004358515.1"/>
</dbReference>
<reference evidence="3" key="1">
    <citation type="journal article" date="2011" name="Genome Res.">
        <title>Phylogeny-wide analysis of social amoeba genomes highlights ancient origins for complex intercellular communication.</title>
        <authorList>
            <person name="Heidel A.J."/>
            <person name="Lawal H.M."/>
            <person name="Felder M."/>
            <person name="Schilde C."/>
            <person name="Helps N.R."/>
            <person name="Tunggal B."/>
            <person name="Rivero F."/>
            <person name="John U."/>
            <person name="Schleicher M."/>
            <person name="Eichinger L."/>
            <person name="Platzer M."/>
            <person name="Noegel A.A."/>
            <person name="Schaap P."/>
            <person name="Gloeckner G."/>
        </authorList>
    </citation>
    <scope>NUCLEOTIDE SEQUENCE [LARGE SCALE GENOMIC DNA]</scope>
    <source>
        <strain evidence="3">SH3</strain>
    </source>
</reference>
<sequence length="268" mass="29073">MNISKTILLSIIFAILLFNAGNNVLANNNDRQVVARFGADTVDVKSEGAPFTTCNDCVSIMTDTIDDLIGILMNSGVMASCNDLCSRLSNHYENIACMLTCVYFGLEEFSNLVLDADPDPIFMCEVIDVCPVKMTAAGNITNFDIVPSSGPVGTTFYANINYTITSEIGTGQIVANLYDTNNLGFGFYNLLVDTAPGDYYVSFPFQSQPSEMEPFNPGSFLISVGLCEGFCGSIHKYTIILSVVNDNFTISSNTTTNQIGHTIYDLSM</sequence>
<evidence type="ECO:0000313" key="2">
    <source>
        <dbReference type="EMBL" id="EGG20722.1"/>
    </source>
</evidence>
<dbReference type="OrthoDB" id="17754at2759"/>
<keyword evidence="1" id="KW-0732">Signal</keyword>
<dbReference type="Proteomes" id="UP000007797">
    <property type="component" value="Unassembled WGS sequence"/>
</dbReference>
<dbReference type="AlphaFoldDB" id="F4PSN0"/>
<feature type="signal peptide" evidence="1">
    <location>
        <begin position="1"/>
        <end position="26"/>
    </location>
</feature>
<gene>
    <name evidence="2" type="primary">ctnB</name>
    <name evidence="2" type="ORF">DFA_00585</name>
</gene>
<keyword evidence="3" id="KW-1185">Reference proteome</keyword>
<proteinExistence type="predicted"/>
<accession>F4PSN0</accession>
<evidence type="ECO:0000313" key="3">
    <source>
        <dbReference type="Proteomes" id="UP000007797"/>
    </source>
</evidence>
<name>F4PSN0_CACFS</name>
<organism evidence="2 3">
    <name type="scientific">Cavenderia fasciculata</name>
    <name type="common">Slime mold</name>
    <name type="synonym">Dictyostelium fasciculatum</name>
    <dbReference type="NCBI Taxonomy" id="261658"/>
    <lineage>
        <taxon>Eukaryota</taxon>
        <taxon>Amoebozoa</taxon>
        <taxon>Evosea</taxon>
        <taxon>Eumycetozoa</taxon>
        <taxon>Dictyostelia</taxon>
        <taxon>Acytosteliales</taxon>
        <taxon>Cavenderiaceae</taxon>
        <taxon>Cavenderia</taxon>
    </lineage>
</organism>
<dbReference type="GeneID" id="14873844"/>
<evidence type="ECO:0000256" key="1">
    <source>
        <dbReference type="SAM" id="SignalP"/>
    </source>
</evidence>
<dbReference type="EMBL" id="GL883010">
    <property type="protein sequence ID" value="EGG20722.1"/>
    <property type="molecule type" value="Genomic_DNA"/>
</dbReference>
<dbReference type="KEGG" id="dfa:DFA_00585"/>